<organism evidence="2 3">
    <name type="scientific">Henosepilachna vigintioctopunctata</name>
    <dbReference type="NCBI Taxonomy" id="420089"/>
    <lineage>
        <taxon>Eukaryota</taxon>
        <taxon>Metazoa</taxon>
        <taxon>Ecdysozoa</taxon>
        <taxon>Arthropoda</taxon>
        <taxon>Hexapoda</taxon>
        <taxon>Insecta</taxon>
        <taxon>Pterygota</taxon>
        <taxon>Neoptera</taxon>
        <taxon>Endopterygota</taxon>
        <taxon>Coleoptera</taxon>
        <taxon>Polyphaga</taxon>
        <taxon>Cucujiformia</taxon>
        <taxon>Coccinelloidea</taxon>
        <taxon>Coccinellidae</taxon>
        <taxon>Epilachninae</taxon>
        <taxon>Epilachnini</taxon>
        <taxon>Henosepilachna</taxon>
    </lineage>
</organism>
<dbReference type="InterPro" id="IPR036872">
    <property type="entry name" value="CH_dom_sf"/>
</dbReference>
<evidence type="ECO:0000256" key="1">
    <source>
        <dbReference type="PROSITE-ProRule" id="PRU00087"/>
    </source>
</evidence>
<gene>
    <name evidence="2" type="ORF">WA026_004149</name>
</gene>
<dbReference type="Gene3D" id="1.10.418.10">
    <property type="entry name" value="Calponin-like domain"/>
    <property type="match status" value="1"/>
</dbReference>
<dbReference type="AlphaFoldDB" id="A0AAW1U6M0"/>
<sequence>MKNKKDKSNAREVPQETEEWTGYSVALTYYSLLPVFAFCGGGGSAYKVDVANRSQLYFSFLSIIQSKGKLLKWASENLPTTWSSPSKTLSGGIPDLWKDGSLLCTLINMVVPGACPNPPKHWRKAPTHAQALAYKYLGVTPVFTETDFDGSFSPTQEKKFLMYLQELQLAMKNHSEGNENLNFSSAYLTKGMGLQTGEQYRKTIFYVYSNSTSSNCNNILVYIRGPYGTKGTATIPAFYNLNSVSVLDYSHKLRASGQILFKKETRRSFLKSIALDITSFVNLERKVSPNDVPIHVEMENDRAKVTYIPNNYGIYEINLITNGEILKGSPFSANIIESLSGIKDSFDSTEKILKELPAIRKKRIVSRYIDCIYEKIQLNAVEEDNRRKGLMDNVIYIVSNKNDSIESEISSHSLKALPPPQLETQHDSKVYPSEKFDKLEKINEDQNENDTENLLNDDYFREKNTLENFSSELSSGTASSFSIIPSVSVTEPEEELDIAHNNGYHIQNSGDAPHFEEQSKIENTAENCSECEEKSDIFAIDELDKSRIEGTESKL</sequence>
<dbReference type="PROSITE" id="PS50194">
    <property type="entry name" value="FILAMIN_REPEAT"/>
    <property type="match status" value="1"/>
</dbReference>
<evidence type="ECO:0000313" key="3">
    <source>
        <dbReference type="Proteomes" id="UP001431783"/>
    </source>
</evidence>
<dbReference type="Gene3D" id="2.60.40.10">
    <property type="entry name" value="Immunoglobulins"/>
    <property type="match status" value="1"/>
</dbReference>
<dbReference type="Pfam" id="PF00630">
    <property type="entry name" value="Filamin"/>
    <property type="match status" value="1"/>
</dbReference>
<proteinExistence type="predicted"/>
<feature type="repeat" description="Filamin" evidence="1">
    <location>
        <begin position="191"/>
        <end position="335"/>
    </location>
</feature>
<keyword evidence="3" id="KW-1185">Reference proteome</keyword>
<reference evidence="2 3" key="1">
    <citation type="submission" date="2023-03" db="EMBL/GenBank/DDBJ databases">
        <title>Genome insight into feeding habits of ladybird beetles.</title>
        <authorList>
            <person name="Li H.-S."/>
            <person name="Huang Y.-H."/>
            <person name="Pang H."/>
        </authorList>
    </citation>
    <scope>NUCLEOTIDE SEQUENCE [LARGE SCALE GENOMIC DNA]</scope>
    <source>
        <strain evidence="2">SYSU_2023b</strain>
        <tissue evidence="2">Whole body</tissue>
    </source>
</reference>
<dbReference type="Proteomes" id="UP001431783">
    <property type="component" value="Unassembled WGS sequence"/>
</dbReference>
<name>A0AAW1U6M0_9CUCU</name>
<protein>
    <submittedName>
        <fullName evidence="2">Uncharacterized protein</fullName>
    </submittedName>
</protein>
<dbReference type="InterPro" id="IPR017868">
    <property type="entry name" value="Filamin/ABP280_repeat-like"/>
</dbReference>
<accession>A0AAW1U6M0</accession>
<dbReference type="InterPro" id="IPR014756">
    <property type="entry name" value="Ig_E-set"/>
</dbReference>
<evidence type="ECO:0000313" key="2">
    <source>
        <dbReference type="EMBL" id="KAK9879296.1"/>
    </source>
</evidence>
<dbReference type="InterPro" id="IPR013783">
    <property type="entry name" value="Ig-like_fold"/>
</dbReference>
<dbReference type="SUPFAM" id="SSF47576">
    <property type="entry name" value="Calponin-homology domain, CH-domain"/>
    <property type="match status" value="1"/>
</dbReference>
<dbReference type="EMBL" id="JARQZJ010000061">
    <property type="protein sequence ID" value="KAK9879296.1"/>
    <property type="molecule type" value="Genomic_DNA"/>
</dbReference>
<dbReference type="SUPFAM" id="SSF81296">
    <property type="entry name" value="E set domains"/>
    <property type="match status" value="1"/>
</dbReference>
<comment type="caution">
    <text evidence="2">The sequence shown here is derived from an EMBL/GenBank/DDBJ whole genome shotgun (WGS) entry which is preliminary data.</text>
</comment>